<keyword evidence="2" id="KW-1185">Reference proteome</keyword>
<evidence type="ECO:0000313" key="2">
    <source>
        <dbReference type="Proteomes" id="UP000325577"/>
    </source>
</evidence>
<name>A0A5J5B5X2_9ASTE</name>
<sequence>MWMGVEEDNNIQVESEQEGNISNLEDGSLGCVLTGKELMMVLEQGVPIVLGFYTGVVNAEVIPFSSLVGGSNEFLSGEVVLRSVDDSDSAPISGQGDETLREPQAYCLDSDWEVCNLRGKVSNQGCKVRVVMVGLLVIRLVNPNQG</sequence>
<dbReference type="EMBL" id="CM018039">
    <property type="protein sequence ID" value="KAA8537197.1"/>
    <property type="molecule type" value="Genomic_DNA"/>
</dbReference>
<accession>A0A5J5B5X2</accession>
<organism evidence="1 2">
    <name type="scientific">Nyssa sinensis</name>
    <dbReference type="NCBI Taxonomy" id="561372"/>
    <lineage>
        <taxon>Eukaryota</taxon>
        <taxon>Viridiplantae</taxon>
        <taxon>Streptophyta</taxon>
        <taxon>Embryophyta</taxon>
        <taxon>Tracheophyta</taxon>
        <taxon>Spermatophyta</taxon>
        <taxon>Magnoliopsida</taxon>
        <taxon>eudicotyledons</taxon>
        <taxon>Gunneridae</taxon>
        <taxon>Pentapetalae</taxon>
        <taxon>asterids</taxon>
        <taxon>Cornales</taxon>
        <taxon>Nyssaceae</taxon>
        <taxon>Nyssa</taxon>
    </lineage>
</organism>
<reference evidence="1 2" key="1">
    <citation type="submission" date="2019-09" db="EMBL/GenBank/DDBJ databases">
        <title>A chromosome-level genome assembly of the Chinese tupelo Nyssa sinensis.</title>
        <authorList>
            <person name="Yang X."/>
            <person name="Kang M."/>
            <person name="Yang Y."/>
            <person name="Xiong H."/>
            <person name="Wang M."/>
            <person name="Zhang Z."/>
            <person name="Wang Z."/>
            <person name="Wu H."/>
            <person name="Ma T."/>
            <person name="Liu J."/>
            <person name="Xi Z."/>
        </authorList>
    </citation>
    <scope>NUCLEOTIDE SEQUENCE [LARGE SCALE GENOMIC DNA]</scope>
    <source>
        <strain evidence="1">J267</strain>
        <tissue evidence="1">Leaf</tissue>
    </source>
</reference>
<dbReference type="Proteomes" id="UP000325577">
    <property type="component" value="Linkage Group LG16"/>
</dbReference>
<gene>
    <name evidence="1" type="ORF">F0562_029671</name>
</gene>
<protein>
    <submittedName>
        <fullName evidence="1">Uncharacterized protein</fullName>
    </submittedName>
</protein>
<dbReference type="AlphaFoldDB" id="A0A5J5B5X2"/>
<proteinExistence type="predicted"/>
<evidence type="ECO:0000313" key="1">
    <source>
        <dbReference type="EMBL" id="KAA8537197.1"/>
    </source>
</evidence>